<accession>A0A4R4ITA6</accession>
<dbReference type="GO" id="GO:0009239">
    <property type="term" value="P:enterobactin biosynthetic process"/>
    <property type="evidence" value="ECO:0007669"/>
    <property type="project" value="TreeGrafter"/>
</dbReference>
<dbReference type="EMBL" id="PUJY01000083">
    <property type="protein sequence ID" value="TDB44048.1"/>
    <property type="molecule type" value="Genomic_DNA"/>
</dbReference>
<sequence length="596" mass="69424">MISLLKELKNKNYSLWLEGDNIRILCGEDELSDFFINEIKNNKNEMVRFLRDKKIFTSNDFEQLDNELEFCPLSFSQEQLFFIEEFENEFVPYHIPLAFKLSKEIDIDILNSSLFVIFQKHDVFRTVFKTDDAGKRYQYILPDYKEISMEIIVLDDEKKLLESFAEKINIKFNLDKEPPVKLFRYIIDDDQFILVILHHISFDAWSIDIFLKELLYICDCLIQKKPVELPELEINYLDYTKWQRNAFKNDTYKKMESYWKDKLAGFSELDLPLDYRRDSIINYSGDSCDFDLTEKVSYKLNVLAVKYLTTPYVVLISAYFIVLSKLSGQEDILIGIPSDNRGKSQTHHLIGLFTNMLALRISVDHTLNVSEFIKAVHQEVVMAKINQAYPFSKLIDLLNVPRDMARHPIFQVSFDVVEQSNDIKCTNSPFELLNISTCYSPAKFDLDLTVTINNNMISGSFVFAKSVLSKAMINSLCEMYVSVLMDILDEDAKKISDLSFMDNFKKNILLYEWNHNKFPCLMSDNILAVFETQVQRTPDNVAVVCGEVRLTYRALNTRANQLAGYLRDRGLAPHQFVALYLERSATQLICLLAIFK</sequence>
<dbReference type="Pfam" id="PF00501">
    <property type="entry name" value="AMP-binding"/>
    <property type="match status" value="1"/>
</dbReference>
<dbReference type="PANTHER" id="PTHR45527">
    <property type="entry name" value="NONRIBOSOMAL PEPTIDE SYNTHETASE"/>
    <property type="match status" value="1"/>
</dbReference>
<evidence type="ECO:0000259" key="2">
    <source>
        <dbReference type="Pfam" id="PF00668"/>
    </source>
</evidence>
<evidence type="ECO:0008006" key="5">
    <source>
        <dbReference type="Google" id="ProtNLM"/>
    </source>
</evidence>
<reference evidence="3 4" key="1">
    <citation type="journal article" date="2019" name="Int. J. Syst. Evol. Microbiol.">
        <title>Photorhabdus khanii subsp. guanajuatensis subsp. nov., isolated from Heterorhabditis atacamensis, and Photorhabdus luminescens subsp. mexicana subsp. nov., isolated from Heterorhabditis mexicana entomopathogenic nematodes.</title>
        <authorList>
            <person name="Machado R.A.R."/>
            <person name="Bruno P."/>
            <person name="Arce C.C.M."/>
            <person name="Liechti N."/>
            <person name="Kohler A."/>
            <person name="Bernal J."/>
            <person name="Bruggmann R."/>
            <person name="Turlings T.C.J."/>
        </authorList>
    </citation>
    <scope>NUCLEOTIDE SEQUENCE [LARGE SCALE GENOMIC DNA]</scope>
    <source>
        <strain evidence="3 4">MEX20-17</strain>
    </source>
</reference>
<feature type="domain" description="Condensation" evidence="2">
    <location>
        <begin position="69"/>
        <end position="509"/>
    </location>
</feature>
<evidence type="ECO:0000313" key="3">
    <source>
        <dbReference type="EMBL" id="TDB44048.1"/>
    </source>
</evidence>
<dbReference type="Gene3D" id="1.10.10.1830">
    <property type="entry name" value="Non-ribosomal peptide synthase, adenylation domain"/>
    <property type="match status" value="1"/>
</dbReference>
<dbReference type="GO" id="GO:0009366">
    <property type="term" value="C:enterobactin synthetase complex"/>
    <property type="evidence" value="ECO:0007669"/>
    <property type="project" value="TreeGrafter"/>
</dbReference>
<dbReference type="GO" id="GO:0047527">
    <property type="term" value="F:2,3-dihydroxybenzoate-serine ligase activity"/>
    <property type="evidence" value="ECO:0007669"/>
    <property type="project" value="TreeGrafter"/>
</dbReference>
<dbReference type="InterPro" id="IPR000873">
    <property type="entry name" value="AMP-dep_synth/lig_dom"/>
</dbReference>
<dbReference type="InterPro" id="IPR023213">
    <property type="entry name" value="CAT-like_dom_sf"/>
</dbReference>
<dbReference type="PANTHER" id="PTHR45527:SF14">
    <property type="entry name" value="PLIPASTATIN SYNTHASE SUBUNIT B"/>
    <property type="match status" value="1"/>
</dbReference>
<dbReference type="GO" id="GO:0043041">
    <property type="term" value="P:amino acid activation for nonribosomal peptide biosynthetic process"/>
    <property type="evidence" value="ECO:0007669"/>
    <property type="project" value="TreeGrafter"/>
</dbReference>
<dbReference type="Gene3D" id="3.30.559.30">
    <property type="entry name" value="Nonribosomal peptide synthetase, condensation domain"/>
    <property type="match status" value="1"/>
</dbReference>
<comment type="caution">
    <text evidence="3">The sequence shown here is derived from an EMBL/GenBank/DDBJ whole genome shotgun (WGS) entry which is preliminary data.</text>
</comment>
<dbReference type="CDD" id="cd19531">
    <property type="entry name" value="LCL_NRPS-like"/>
    <property type="match status" value="1"/>
</dbReference>
<dbReference type="GO" id="GO:0005829">
    <property type="term" value="C:cytosol"/>
    <property type="evidence" value="ECO:0007669"/>
    <property type="project" value="TreeGrafter"/>
</dbReference>
<dbReference type="Pfam" id="PF00668">
    <property type="entry name" value="Condensation"/>
    <property type="match status" value="1"/>
</dbReference>
<organism evidence="3 4">
    <name type="scientific">Photorhabdus khanii subsp. guanajuatensis</name>
    <dbReference type="NCBI Taxonomy" id="2100166"/>
    <lineage>
        <taxon>Bacteria</taxon>
        <taxon>Pseudomonadati</taxon>
        <taxon>Pseudomonadota</taxon>
        <taxon>Gammaproteobacteria</taxon>
        <taxon>Enterobacterales</taxon>
        <taxon>Morganellaceae</taxon>
        <taxon>Photorhabdus</taxon>
    </lineage>
</organism>
<dbReference type="SUPFAM" id="SSF52777">
    <property type="entry name" value="CoA-dependent acyltransferases"/>
    <property type="match status" value="2"/>
</dbReference>
<dbReference type="GO" id="GO:0031177">
    <property type="term" value="F:phosphopantetheine binding"/>
    <property type="evidence" value="ECO:0007669"/>
    <property type="project" value="TreeGrafter"/>
</dbReference>
<gene>
    <name evidence="3" type="ORF">C5467_23135</name>
</gene>
<protein>
    <recommendedName>
        <fullName evidence="5">AMP-binding protein</fullName>
    </recommendedName>
</protein>
<dbReference type="Gene3D" id="3.30.559.10">
    <property type="entry name" value="Chloramphenicol acetyltransferase-like domain"/>
    <property type="match status" value="1"/>
</dbReference>
<dbReference type="SUPFAM" id="SSF56801">
    <property type="entry name" value="Acetyl-CoA synthetase-like"/>
    <property type="match status" value="1"/>
</dbReference>
<evidence type="ECO:0000313" key="4">
    <source>
        <dbReference type="Proteomes" id="UP000295598"/>
    </source>
</evidence>
<dbReference type="Gene3D" id="3.40.50.12780">
    <property type="entry name" value="N-terminal domain of ligase-like"/>
    <property type="match status" value="1"/>
</dbReference>
<dbReference type="InterPro" id="IPR044894">
    <property type="entry name" value="TubC_N_sf"/>
</dbReference>
<dbReference type="InterPro" id="IPR042099">
    <property type="entry name" value="ANL_N_sf"/>
</dbReference>
<evidence type="ECO:0000259" key="1">
    <source>
        <dbReference type="Pfam" id="PF00501"/>
    </source>
</evidence>
<dbReference type="AlphaFoldDB" id="A0A4R4ITA6"/>
<dbReference type="InterPro" id="IPR001242">
    <property type="entry name" value="Condensation_dom"/>
</dbReference>
<proteinExistence type="predicted"/>
<feature type="non-terminal residue" evidence="3">
    <location>
        <position position="596"/>
    </location>
</feature>
<dbReference type="RefSeq" id="WP_153188825.1">
    <property type="nucleotide sequence ID" value="NZ_CAWOJO010000083.1"/>
</dbReference>
<feature type="domain" description="AMP-dependent synthetase/ligase" evidence="1">
    <location>
        <begin position="530"/>
        <end position="596"/>
    </location>
</feature>
<name>A0A4R4ITA6_9GAMM</name>
<dbReference type="Proteomes" id="UP000295598">
    <property type="component" value="Unassembled WGS sequence"/>
</dbReference>